<keyword evidence="13" id="KW-1185">Reference proteome</keyword>
<proteinExistence type="inferred from homology"/>
<gene>
    <name evidence="14" type="primary">LOC108672663</name>
</gene>
<evidence type="ECO:0000256" key="5">
    <source>
        <dbReference type="ARBA" id="ARBA00022989"/>
    </source>
</evidence>
<keyword evidence="4 10" id="KW-0812">Transmembrane</keyword>
<name>A0A979FSI0_HYAAZ</name>
<dbReference type="SUPFAM" id="SSF81321">
    <property type="entry name" value="Family A G protein-coupled receptor-like"/>
    <property type="match status" value="1"/>
</dbReference>
<evidence type="ECO:0000256" key="2">
    <source>
        <dbReference type="ARBA" id="ARBA00010663"/>
    </source>
</evidence>
<dbReference type="GO" id="GO:0004937">
    <property type="term" value="F:alpha1-adrenergic receptor activity"/>
    <property type="evidence" value="ECO:0007669"/>
    <property type="project" value="TreeGrafter"/>
</dbReference>
<sequence length="443" mass="48862">MAGLNYSLIFADFTTRNNALIEEMYYQEPYSTWQDSYNCSVGASCCSFLGCRSSHLQLTLSVAKGLVLSCMALLTIAGNTLVLLAVFMSRSLRSSTHYLIVNLAVADLLLGIAVLPFSIVLEVSGSWMFGAIFCDVWAAVDVLCCTASIWSLCVISIDRYVGVTRPLGYNAIVTKRRVGVLMAGVWALSVAVSIVPMFGWQTPPSSDPYVCTLNTQTAYVIFSVVVSFYLPGFCIVLLYWRIFRTACRQSRFLESGTKTTGASVTLRIHKGGPQRQDSTKMNLRVNRCGSLPSSTHNLAVAGSHLDAIRRSSDNCISPSSDAVNFRAGQRPERTSSQLEVHTRGLQANNHWQKKARMSNYLQIGSRWHSRNTLHSFTSWHSATTSRCSSISSTDTRMGATVAVHTGRMAKFHRQQKAAKTLGIVVGVFLLCWFPFFFTLPLGE</sequence>
<comment type="subcellular location">
    <subcellularLocation>
        <location evidence="1">Cell membrane</location>
        <topology evidence="1">Multi-pass membrane protein</topology>
    </subcellularLocation>
</comment>
<dbReference type="GO" id="GO:0071880">
    <property type="term" value="P:adenylate cyclase-activating adrenergic receptor signaling pathway"/>
    <property type="evidence" value="ECO:0007669"/>
    <property type="project" value="TreeGrafter"/>
</dbReference>
<evidence type="ECO:0000256" key="3">
    <source>
        <dbReference type="ARBA" id="ARBA00022475"/>
    </source>
</evidence>
<dbReference type="PANTHER" id="PTHR24248">
    <property type="entry name" value="ADRENERGIC RECEPTOR-RELATED G-PROTEIN COUPLED RECEPTOR"/>
    <property type="match status" value="1"/>
</dbReference>
<dbReference type="GO" id="GO:0005886">
    <property type="term" value="C:plasma membrane"/>
    <property type="evidence" value="ECO:0007669"/>
    <property type="project" value="UniProtKB-SubCell"/>
</dbReference>
<keyword evidence="3" id="KW-1003">Cell membrane</keyword>
<dbReference type="Pfam" id="PF00001">
    <property type="entry name" value="7tm_1"/>
    <property type="match status" value="1"/>
</dbReference>
<dbReference type="InterPro" id="IPR017452">
    <property type="entry name" value="GPCR_Rhodpsn_7TM"/>
</dbReference>
<keyword evidence="6 10" id="KW-0297">G-protein coupled receptor</keyword>
<keyword evidence="5 11" id="KW-1133">Transmembrane helix</keyword>
<dbReference type="OMA" id="WRIFRTA"/>
<organism evidence="13 14">
    <name type="scientific">Hyalella azteca</name>
    <name type="common">Amphipod</name>
    <dbReference type="NCBI Taxonomy" id="294128"/>
    <lineage>
        <taxon>Eukaryota</taxon>
        <taxon>Metazoa</taxon>
        <taxon>Ecdysozoa</taxon>
        <taxon>Arthropoda</taxon>
        <taxon>Crustacea</taxon>
        <taxon>Multicrustacea</taxon>
        <taxon>Malacostraca</taxon>
        <taxon>Eumalacostraca</taxon>
        <taxon>Peracarida</taxon>
        <taxon>Amphipoda</taxon>
        <taxon>Senticaudata</taxon>
        <taxon>Talitrida</taxon>
        <taxon>Talitroidea</taxon>
        <taxon>Hyalellidae</taxon>
        <taxon>Hyalella</taxon>
    </lineage>
</organism>
<keyword evidence="8 10" id="KW-0675">Receptor</keyword>
<feature type="domain" description="G-protein coupled receptors family 1 profile" evidence="12">
    <location>
        <begin position="78"/>
        <end position="443"/>
    </location>
</feature>
<accession>A0A979FSI0</accession>
<evidence type="ECO:0000256" key="8">
    <source>
        <dbReference type="ARBA" id="ARBA00023170"/>
    </source>
</evidence>
<reference evidence="14" key="1">
    <citation type="submission" date="2025-08" db="UniProtKB">
        <authorList>
            <consortium name="RefSeq"/>
        </authorList>
    </citation>
    <scope>IDENTIFICATION</scope>
    <source>
        <tissue evidence="14">Whole organism</tissue>
    </source>
</reference>
<evidence type="ECO:0000256" key="4">
    <source>
        <dbReference type="ARBA" id="ARBA00022692"/>
    </source>
</evidence>
<dbReference type="Gene3D" id="1.20.1070.10">
    <property type="entry name" value="Rhodopsin 7-helix transmembrane proteins"/>
    <property type="match status" value="2"/>
</dbReference>
<evidence type="ECO:0000256" key="1">
    <source>
        <dbReference type="ARBA" id="ARBA00004651"/>
    </source>
</evidence>
<dbReference type="PANTHER" id="PTHR24248:SF72">
    <property type="entry name" value="G-PROTEIN COUPLED RECEPTORS FAMILY 1 PROFILE DOMAIN-CONTAINING PROTEIN"/>
    <property type="match status" value="1"/>
</dbReference>
<dbReference type="InterPro" id="IPR000276">
    <property type="entry name" value="GPCR_Rhodpsn"/>
</dbReference>
<dbReference type="OrthoDB" id="5977853at2759"/>
<feature type="transmembrane region" description="Helical" evidence="11">
    <location>
        <begin position="417"/>
        <end position="437"/>
    </location>
</feature>
<keyword evidence="7 11" id="KW-0472">Membrane</keyword>
<dbReference type="GeneID" id="108672663"/>
<dbReference type="GO" id="GO:0007204">
    <property type="term" value="P:positive regulation of cytosolic calcium ion concentration"/>
    <property type="evidence" value="ECO:0007669"/>
    <property type="project" value="TreeGrafter"/>
</dbReference>
<dbReference type="RefSeq" id="XP_047739115.1">
    <property type="nucleotide sequence ID" value="XM_047883159.1"/>
</dbReference>
<evidence type="ECO:0000256" key="9">
    <source>
        <dbReference type="ARBA" id="ARBA00023224"/>
    </source>
</evidence>
<evidence type="ECO:0000256" key="7">
    <source>
        <dbReference type="ARBA" id="ARBA00023136"/>
    </source>
</evidence>
<feature type="transmembrane region" description="Helical" evidence="11">
    <location>
        <begin position="66"/>
        <end position="87"/>
    </location>
</feature>
<dbReference type="KEGG" id="hazt:108672663"/>
<evidence type="ECO:0000313" key="14">
    <source>
        <dbReference type="RefSeq" id="XP_047739115.1"/>
    </source>
</evidence>
<keyword evidence="9 10" id="KW-0807">Transducer</keyword>
<dbReference type="GO" id="GO:0043410">
    <property type="term" value="P:positive regulation of MAPK cascade"/>
    <property type="evidence" value="ECO:0007669"/>
    <property type="project" value="TreeGrafter"/>
</dbReference>
<dbReference type="GO" id="GO:0007200">
    <property type="term" value="P:phospholipase C-activating G protein-coupled receptor signaling pathway"/>
    <property type="evidence" value="ECO:0007669"/>
    <property type="project" value="TreeGrafter"/>
</dbReference>
<evidence type="ECO:0000313" key="13">
    <source>
        <dbReference type="Proteomes" id="UP000694843"/>
    </source>
</evidence>
<feature type="transmembrane region" description="Helical" evidence="11">
    <location>
        <begin position="127"/>
        <end position="157"/>
    </location>
</feature>
<feature type="transmembrane region" description="Helical" evidence="11">
    <location>
        <begin position="99"/>
        <end position="121"/>
    </location>
</feature>
<dbReference type="GO" id="GO:0007267">
    <property type="term" value="P:cell-cell signaling"/>
    <property type="evidence" value="ECO:0007669"/>
    <property type="project" value="TreeGrafter"/>
</dbReference>
<evidence type="ECO:0000256" key="6">
    <source>
        <dbReference type="ARBA" id="ARBA00023040"/>
    </source>
</evidence>
<evidence type="ECO:0000259" key="12">
    <source>
        <dbReference type="PROSITE" id="PS50262"/>
    </source>
</evidence>
<protein>
    <submittedName>
        <fullName evidence="14">Alpha-1A adrenergic receptor-like</fullName>
    </submittedName>
</protein>
<evidence type="ECO:0000256" key="10">
    <source>
        <dbReference type="RuleBase" id="RU000688"/>
    </source>
</evidence>
<feature type="transmembrane region" description="Helical" evidence="11">
    <location>
        <begin position="218"/>
        <end position="240"/>
    </location>
</feature>
<dbReference type="PRINTS" id="PR00237">
    <property type="entry name" value="GPCRRHODOPSN"/>
</dbReference>
<dbReference type="Proteomes" id="UP000694843">
    <property type="component" value="Unplaced"/>
</dbReference>
<dbReference type="AlphaFoldDB" id="A0A979FSI0"/>
<feature type="transmembrane region" description="Helical" evidence="11">
    <location>
        <begin position="178"/>
        <end position="198"/>
    </location>
</feature>
<dbReference type="PROSITE" id="PS00237">
    <property type="entry name" value="G_PROTEIN_RECEP_F1_1"/>
    <property type="match status" value="1"/>
</dbReference>
<dbReference type="PROSITE" id="PS50262">
    <property type="entry name" value="G_PROTEIN_RECEP_F1_2"/>
    <property type="match status" value="1"/>
</dbReference>
<comment type="similarity">
    <text evidence="2 10">Belongs to the G-protein coupled receptor 1 family.</text>
</comment>
<evidence type="ECO:0000256" key="11">
    <source>
        <dbReference type="SAM" id="Phobius"/>
    </source>
</evidence>